<protein>
    <recommendedName>
        <fullName evidence="2">Ubiquitin-like protein FUBI</fullName>
    </recommendedName>
</protein>
<dbReference type="CTD" id="101927789"/>
<dbReference type="AlphaFoldDB" id="A0A8B7RI34"/>
<evidence type="ECO:0000259" key="3">
    <source>
        <dbReference type="PROSITE" id="PS50053"/>
    </source>
</evidence>
<dbReference type="InterPro" id="IPR000626">
    <property type="entry name" value="Ubiquitin-like_dom"/>
</dbReference>
<comment type="similarity">
    <text evidence="1">Belongs to the ubiquitin family.</text>
</comment>
<keyword evidence="4" id="KW-1185">Reference proteome</keyword>
<feature type="domain" description="Ubiquitin-like" evidence="3">
    <location>
        <begin position="1"/>
        <end position="71"/>
    </location>
</feature>
<dbReference type="FunFam" id="3.10.20.90:FF:000114">
    <property type="entry name" value="40S ribosomal protein S30"/>
    <property type="match status" value="1"/>
</dbReference>
<dbReference type="SMART" id="SM00213">
    <property type="entry name" value="UBQ"/>
    <property type="match status" value="1"/>
</dbReference>
<dbReference type="GeneID" id="109384148"/>
<dbReference type="InterPro" id="IPR039415">
    <property type="entry name" value="FUBI"/>
</dbReference>
<dbReference type="CDD" id="cd01793">
    <property type="entry name" value="Ubl_FUBI"/>
    <property type="match status" value="1"/>
</dbReference>
<dbReference type="SUPFAM" id="SSF54236">
    <property type="entry name" value="Ubiquitin-like"/>
    <property type="match status" value="1"/>
</dbReference>
<gene>
    <name evidence="5" type="primary">LOC109384148</name>
</gene>
<evidence type="ECO:0000256" key="1">
    <source>
        <dbReference type="ARBA" id="ARBA00008430"/>
    </source>
</evidence>
<dbReference type="KEGG" id="hai:109384148"/>
<dbReference type="Pfam" id="PF00240">
    <property type="entry name" value="ubiquitin"/>
    <property type="match status" value="1"/>
</dbReference>
<name>A0A8B7RI34_HIPAR</name>
<organism evidence="4 5">
    <name type="scientific">Hipposideros armiger</name>
    <name type="common">Great Himalayan leaf-nosed bat</name>
    <dbReference type="NCBI Taxonomy" id="186990"/>
    <lineage>
        <taxon>Eukaryota</taxon>
        <taxon>Metazoa</taxon>
        <taxon>Chordata</taxon>
        <taxon>Craniata</taxon>
        <taxon>Vertebrata</taxon>
        <taxon>Euteleostomi</taxon>
        <taxon>Mammalia</taxon>
        <taxon>Eutheria</taxon>
        <taxon>Laurasiatheria</taxon>
        <taxon>Chiroptera</taxon>
        <taxon>Yinpterochiroptera</taxon>
        <taxon>Rhinolophoidea</taxon>
        <taxon>Hipposideridae</taxon>
        <taxon>Hipposideros</taxon>
    </lineage>
</organism>
<reference evidence="5" key="1">
    <citation type="submission" date="2025-08" db="UniProtKB">
        <authorList>
            <consortium name="RefSeq"/>
        </authorList>
    </citation>
    <scope>IDENTIFICATION</scope>
    <source>
        <tissue evidence="5">Muscle</tissue>
    </source>
</reference>
<evidence type="ECO:0000313" key="4">
    <source>
        <dbReference type="Proteomes" id="UP000694851"/>
    </source>
</evidence>
<dbReference type="InterPro" id="IPR019956">
    <property type="entry name" value="Ubiquitin_dom"/>
</dbReference>
<sequence>MQLFVRSRELHTLEVSGLETVAQIKAHVASLEGLTPEDKVVLLAGSPLQDEATLGQCGVEALTTLEVVGRMLEVGKRKMDRERRV</sequence>
<evidence type="ECO:0000313" key="5">
    <source>
        <dbReference type="RefSeq" id="XP_019500731.1"/>
    </source>
</evidence>
<accession>A0A8B7RI34</accession>
<feature type="non-terminal residue" evidence="5">
    <location>
        <position position="85"/>
    </location>
</feature>
<dbReference type="Gene3D" id="3.10.20.90">
    <property type="entry name" value="Phosphatidylinositol 3-kinase Catalytic Subunit, Chain A, domain 1"/>
    <property type="match status" value="1"/>
</dbReference>
<dbReference type="Proteomes" id="UP000694851">
    <property type="component" value="Unplaced"/>
</dbReference>
<dbReference type="PROSITE" id="PS50053">
    <property type="entry name" value="UBIQUITIN_2"/>
    <property type="match status" value="1"/>
</dbReference>
<dbReference type="PRINTS" id="PR00348">
    <property type="entry name" value="UBIQUITIN"/>
</dbReference>
<evidence type="ECO:0000256" key="2">
    <source>
        <dbReference type="ARBA" id="ARBA00024114"/>
    </source>
</evidence>
<dbReference type="OrthoDB" id="199599at2759"/>
<dbReference type="InterPro" id="IPR029071">
    <property type="entry name" value="Ubiquitin-like_domsf"/>
</dbReference>
<proteinExistence type="inferred from homology"/>
<dbReference type="RefSeq" id="XP_019500731.1">
    <property type="nucleotide sequence ID" value="XM_019645186.1"/>
</dbReference>